<evidence type="ECO:0000259" key="10">
    <source>
        <dbReference type="Pfam" id="PF04138"/>
    </source>
</evidence>
<sequence length="378" mass="43001">MRIVVVTPTYNEIENIDKFLDALKAQFKGVPSCEMHSVIVDGNSTDGTTEAVRKKVKENPNIHLLVEEKKTGLGSAYILGMKYAISELKADGIVEMDADFQHDPKDVKRFVAKLNEGYDYVLGSRYIKGGSIPDSWALYRKLLSFFGNLLSRIVLGLFEIHDVTSGYRISRVSTLSKVNLEDLDRKAYTYKIQLLYEMKMKGGKIGEIPIAFGLRDRGDSKMEKENIIESLKLIFKLRIKKNASFFKFLIVGSAGLFVQTSIFYFLVLFYKINPSVSLLPAFLAAVVTTFTFNNLWSFKERKIVRVDEKMKKFIIFCLINIGTYFIQKGFIVLSQSVFGKVIFVLLVGYPLGILIGLIWNYLLYSKIVWEKTATVIKV</sequence>
<dbReference type="Proteomes" id="UP000176504">
    <property type="component" value="Unassembled WGS sequence"/>
</dbReference>
<feature type="transmembrane region" description="Helical" evidence="8">
    <location>
        <begin position="313"/>
        <end position="335"/>
    </location>
</feature>
<dbReference type="GO" id="GO:0000271">
    <property type="term" value="P:polysaccharide biosynthetic process"/>
    <property type="evidence" value="ECO:0007669"/>
    <property type="project" value="InterPro"/>
</dbReference>
<comment type="similarity">
    <text evidence="2">Belongs to the glycosyltransferase 2 family.</text>
</comment>
<proteinExistence type="inferred from homology"/>
<evidence type="ECO:0000256" key="6">
    <source>
        <dbReference type="ARBA" id="ARBA00022989"/>
    </source>
</evidence>
<evidence type="ECO:0000313" key="11">
    <source>
        <dbReference type="EMBL" id="OGC54997.1"/>
    </source>
</evidence>
<feature type="transmembrane region" description="Helical" evidence="8">
    <location>
        <begin position="245"/>
        <end position="270"/>
    </location>
</feature>
<dbReference type="AlphaFoldDB" id="A0A1F4VCZ5"/>
<keyword evidence="6 8" id="KW-1133">Transmembrane helix</keyword>
<keyword evidence="4" id="KW-0808">Transferase</keyword>
<dbReference type="Pfam" id="PF00535">
    <property type="entry name" value="Glycos_transf_2"/>
    <property type="match status" value="1"/>
</dbReference>
<dbReference type="EMBL" id="MEVI01000003">
    <property type="protein sequence ID" value="OGC54997.1"/>
    <property type="molecule type" value="Genomic_DNA"/>
</dbReference>
<dbReference type="InterPro" id="IPR039528">
    <property type="entry name" value="DPM1-like"/>
</dbReference>
<dbReference type="GO" id="GO:0009247">
    <property type="term" value="P:glycolipid biosynthetic process"/>
    <property type="evidence" value="ECO:0007669"/>
    <property type="project" value="TreeGrafter"/>
</dbReference>
<feature type="transmembrane region" description="Helical" evidence="8">
    <location>
        <begin position="341"/>
        <end position="362"/>
    </location>
</feature>
<dbReference type="CDD" id="cd06442">
    <property type="entry name" value="DPM1_like"/>
    <property type="match status" value="1"/>
</dbReference>
<evidence type="ECO:0000256" key="8">
    <source>
        <dbReference type="SAM" id="Phobius"/>
    </source>
</evidence>
<organism evidence="11 12">
    <name type="scientific">candidate division WWE3 bacterium RIFCSPLOWO2_01_FULL_41_18</name>
    <dbReference type="NCBI Taxonomy" id="1802625"/>
    <lineage>
        <taxon>Bacteria</taxon>
        <taxon>Katanobacteria</taxon>
    </lineage>
</organism>
<dbReference type="Pfam" id="PF04138">
    <property type="entry name" value="GtrA_DPMS_TM"/>
    <property type="match status" value="1"/>
</dbReference>
<protein>
    <recommendedName>
        <fullName evidence="13">Glycosyltransferase 2-like domain-containing protein</fullName>
    </recommendedName>
</protein>
<dbReference type="InterPro" id="IPR001173">
    <property type="entry name" value="Glyco_trans_2-like"/>
</dbReference>
<evidence type="ECO:0008006" key="13">
    <source>
        <dbReference type="Google" id="ProtNLM"/>
    </source>
</evidence>
<dbReference type="Gene3D" id="3.90.550.10">
    <property type="entry name" value="Spore Coat Polysaccharide Biosynthesis Protein SpsA, Chain A"/>
    <property type="match status" value="1"/>
</dbReference>
<comment type="caution">
    <text evidence="11">The sequence shown here is derived from an EMBL/GenBank/DDBJ whole genome shotgun (WGS) entry which is preliminary data.</text>
</comment>
<name>A0A1F4VCZ5_UNCKA</name>
<gene>
    <name evidence="11" type="ORF">A3A78_03380</name>
</gene>
<evidence type="ECO:0000256" key="1">
    <source>
        <dbReference type="ARBA" id="ARBA00004141"/>
    </source>
</evidence>
<evidence type="ECO:0000256" key="5">
    <source>
        <dbReference type="ARBA" id="ARBA00022692"/>
    </source>
</evidence>
<dbReference type="PANTHER" id="PTHR43398:SF1">
    <property type="entry name" value="DOLICHOL-PHOSPHATE MANNOSYLTRANSFERASE SUBUNIT 1"/>
    <property type="match status" value="1"/>
</dbReference>
<dbReference type="SUPFAM" id="SSF53448">
    <property type="entry name" value="Nucleotide-diphospho-sugar transferases"/>
    <property type="match status" value="1"/>
</dbReference>
<dbReference type="InterPro" id="IPR029044">
    <property type="entry name" value="Nucleotide-diphossugar_trans"/>
</dbReference>
<accession>A0A1F4VCZ5</accession>
<dbReference type="PANTHER" id="PTHR43398">
    <property type="entry name" value="DOLICHOL-PHOSPHATE MANNOSYLTRANSFERASE SUBUNIT 1"/>
    <property type="match status" value="1"/>
</dbReference>
<evidence type="ECO:0000256" key="7">
    <source>
        <dbReference type="ARBA" id="ARBA00023136"/>
    </source>
</evidence>
<evidence type="ECO:0000259" key="9">
    <source>
        <dbReference type="Pfam" id="PF00535"/>
    </source>
</evidence>
<dbReference type="GO" id="GO:0004582">
    <property type="term" value="F:dolichyl-phosphate beta-D-mannosyltransferase activity"/>
    <property type="evidence" value="ECO:0007669"/>
    <property type="project" value="InterPro"/>
</dbReference>
<feature type="domain" description="Glycosyltransferase 2-like" evidence="9">
    <location>
        <begin position="5"/>
        <end position="173"/>
    </location>
</feature>
<reference evidence="11 12" key="1">
    <citation type="journal article" date="2016" name="Nat. Commun.">
        <title>Thousands of microbial genomes shed light on interconnected biogeochemical processes in an aquifer system.</title>
        <authorList>
            <person name="Anantharaman K."/>
            <person name="Brown C.T."/>
            <person name="Hug L.A."/>
            <person name="Sharon I."/>
            <person name="Castelle C.J."/>
            <person name="Probst A.J."/>
            <person name="Thomas B.C."/>
            <person name="Singh A."/>
            <person name="Wilkins M.J."/>
            <person name="Karaoz U."/>
            <person name="Brodie E.L."/>
            <person name="Williams K.H."/>
            <person name="Hubbard S.S."/>
            <person name="Banfield J.F."/>
        </authorList>
    </citation>
    <scope>NUCLEOTIDE SEQUENCE [LARGE SCALE GENOMIC DNA]</scope>
</reference>
<feature type="domain" description="GtrA/DPMS transmembrane" evidence="10">
    <location>
        <begin position="247"/>
        <end position="369"/>
    </location>
</feature>
<comment type="subcellular location">
    <subcellularLocation>
        <location evidence="1">Membrane</location>
        <topology evidence="1">Multi-pass membrane protein</topology>
    </subcellularLocation>
</comment>
<evidence type="ECO:0000256" key="4">
    <source>
        <dbReference type="ARBA" id="ARBA00022679"/>
    </source>
</evidence>
<keyword evidence="5 8" id="KW-0812">Transmembrane</keyword>
<dbReference type="InterPro" id="IPR007267">
    <property type="entry name" value="GtrA_DPMS_TM"/>
</dbReference>
<evidence type="ECO:0000256" key="3">
    <source>
        <dbReference type="ARBA" id="ARBA00022676"/>
    </source>
</evidence>
<keyword evidence="3" id="KW-0328">Glycosyltransferase</keyword>
<feature type="transmembrane region" description="Helical" evidence="8">
    <location>
        <begin position="276"/>
        <end position="292"/>
    </location>
</feature>
<evidence type="ECO:0000256" key="2">
    <source>
        <dbReference type="ARBA" id="ARBA00006739"/>
    </source>
</evidence>
<keyword evidence="7 8" id="KW-0472">Membrane</keyword>
<evidence type="ECO:0000313" key="12">
    <source>
        <dbReference type="Proteomes" id="UP000176504"/>
    </source>
</evidence>
<dbReference type="GO" id="GO:0016020">
    <property type="term" value="C:membrane"/>
    <property type="evidence" value="ECO:0007669"/>
    <property type="project" value="UniProtKB-SubCell"/>
</dbReference>